<keyword evidence="2" id="KW-1185">Reference proteome</keyword>
<gene>
    <name evidence="1" type="ordered locus">TUZN_0203</name>
</gene>
<accession>F2L1W1</accession>
<sequence>MKAGKPGVNISATAAEQRIGINILLNILYNNLYNYIYHLRKYIKLYCYVKYTIGKM</sequence>
<dbReference type="KEGG" id="tuz:TUZN_0203"/>
<dbReference type="EMBL" id="CP002590">
    <property type="protein sequence ID" value="AEA11702.1"/>
    <property type="molecule type" value="Genomic_DNA"/>
</dbReference>
<organism evidence="1 2">
    <name type="scientific">Thermoproteus uzoniensis (strain 768-20)</name>
    <dbReference type="NCBI Taxonomy" id="999630"/>
    <lineage>
        <taxon>Archaea</taxon>
        <taxon>Thermoproteota</taxon>
        <taxon>Thermoprotei</taxon>
        <taxon>Thermoproteales</taxon>
        <taxon>Thermoproteaceae</taxon>
        <taxon>Thermoproteus</taxon>
    </lineage>
</organism>
<proteinExistence type="predicted"/>
<dbReference type="AlphaFoldDB" id="F2L1W1"/>
<dbReference type="STRING" id="999630.TUZN_0203"/>
<reference evidence="1 2" key="1">
    <citation type="journal article" date="2011" name="J. Bacteriol.">
        <title>Complete genome sequence of the thermoacidophilic crenarchaeon Thermoproteus uzoniensis 768-20.</title>
        <authorList>
            <person name="Mardanov A.V."/>
            <person name="Gumerov V.M."/>
            <person name="Beletsky A.V."/>
            <person name="Prokofeva M.I."/>
            <person name="Bonch-Osmolovskaya E.A."/>
            <person name="Ravin N.V."/>
            <person name="Skryabin K.G."/>
        </authorList>
    </citation>
    <scope>NUCLEOTIDE SEQUENCE [LARGE SCALE GENOMIC DNA]</scope>
    <source>
        <strain evidence="1 2">768-20</strain>
    </source>
</reference>
<evidence type="ECO:0000313" key="1">
    <source>
        <dbReference type="EMBL" id="AEA11702.1"/>
    </source>
</evidence>
<protein>
    <submittedName>
        <fullName evidence="1">Uncharacterized protein</fullName>
    </submittedName>
</protein>
<dbReference type="HOGENOM" id="CLU_3003368_0_0_2"/>
<dbReference type="Proteomes" id="UP000008138">
    <property type="component" value="Chromosome"/>
</dbReference>
<name>F2L1W1_THEU7</name>
<evidence type="ECO:0000313" key="2">
    <source>
        <dbReference type="Proteomes" id="UP000008138"/>
    </source>
</evidence>
<reference key="2">
    <citation type="submission" date="2011-03" db="EMBL/GenBank/DDBJ databases">
        <title>Complete genome sequence of the thermoacidophilic crenarchaeon Thermoproteus uzoniensis 768-20.</title>
        <authorList>
            <person name="Mardanov A.V."/>
            <person name="Gumerov V.M."/>
            <person name="Beletsky A.V."/>
            <person name="Prokofeva M.I."/>
            <person name="Bonch-Osmolovskaya E.A."/>
            <person name="Ravin N.V."/>
            <person name="Skryabin K.G."/>
        </authorList>
    </citation>
    <scope>NUCLEOTIDE SEQUENCE</scope>
    <source>
        <strain>768-20</strain>
    </source>
</reference>